<feature type="transmembrane region" description="Helical" evidence="1">
    <location>
        <begin position="71"/>
        <end position="93"/>
    </location>
</feature>
<dbReference type="AlphaFoldDB" id="A0A0D8JVF1"/>
<keyword evidence="1" id="KW-1133">Transmembrane helix</keyword>
<evidence type="ECO:0008006" key="4">
    <source>
        <dbReference type="Google" id="ProtNLM"/>
    </source>
</evidence>
<dbReference type="GeneID" id="24163958"/>
<feature type="transmembrane region" description="Helical" evidence="1">
    <location>
        <begin position="167"/>
        <end position="191"/>
    </location>
</feature>
<dbReference type="RefSeq" id="XP_012213950.1">
    <property type="nucleotide sequence ID" value="XM_012358527.1"/>
</dbReference>
<dbReference type="KEGG" id="cim:CIMG_11994"/>
<evidence type="ECO:0000256" key="1">
    <source>
        <dbReference type="SAM" id="Phobius"/>
    </source>
</evidence>
<evidence type="ECO:0000313" key="3">
    <source>
        <dbReference type="Proteomes" id="UP000001261"/>
    </source>
</evidence>
<reference evidence="3" key="1">
    <citation type="journal article" date="2009" name="Genome Res.">
        <title>Comparative genomic analyses of the human fungal pathogens Coccidioides and their relatives.</title>
        <authorList>
            <person name="Sharpton T.J."/>
            <person name="Stajich J.E."/>
            <person name="Rounsley S.D."/>
            <person name="Gardner M.J."/>
            <person name="Wortman J.R."/>
            <person name="Jordar V.S."/>
            <person name="Maiti R."/>
            <person name="Kodira C.D."/>
            <person name="Neafsey D.E."/>
            <person name="Zeng Q."/>
            <person name="Hung C.-Y."/>
            <person name="McMahan C."/>
            <person name="Muszewska A."/>
            <person name="Grynberg M."/>
            <person name="Mandel M.A."/>
            <person name="Kellner E.M."/>
            <person name="Barker B.M."/>
            <person name="Galgiani J.N."/>
            <person name="Orbach M.J."/>
            <person name="Kirkland T.N."/>
            <person name="Cole G.T."/>
            <person name="Henn M.R."/>
            <person name="Birren B.W."/>
            <person name="Taylor J.W."/>
        </authorList>
    </citation>
    <scope>NUCLEOTIDE SEQUENCE [LARGE SCALE GENOMIC DNA]</scope>
    <source>
        <strain evidence="3">RS</strain>
    </source>
</reference>
<keyword evidence="1" id="KW-0472">Membrane</keyword>
<feature type="transmembrane region" description="Helical" evidence="1">
    <location>
        <begin position="105"/>
        <end position="123"/>
    </location>
</feature>
<dbReference type="VEuPathDB" id="FungiDB:CIMG_11994"/>
<reference evidence="3" key="2">
    <citation type="journal article" date="2010" name="Genome Res.">
        <title>Population genomic sequencing of Coccidioides fungi reveals recent hybridization and transposon control.</title>
        <authorList>
            <person name="Neafsey D.E."/>
            <person name="Barker B.M."/>
            <person name="Sharpton T.J."/>
            <person name="Stajich J.E."/>
            <person name="Park D.J."/>
            <person name="Whiston E."/>
            <person name="Hung C.-Y."/>
            <person name="McMahan C."/>
            <person name="White J."/>
            <person name="Sykes S."/>
            <person name="Heiman D."/>
            <person name="Young S."/>
            <person name="Zeng Q."/>
            <person name="Abouelleil A."/>
            <person name="Aftuck L."/>
            <person name="Bessette D."/>
            <person name="Brown A."/>
            <person name="FitzGerald M."/>
            <person name="Lui A."/>
            <person name="Macdonald J.P."/>
            <person name="Priest M."/>
            <person name="Orbach M.J."/>
            <person name="Galgiani J.N."/>
            <person name="Kirkland T.N."/>
            <person name="Cole G.T."/>
            <person name="Birren B.W."/>
            <person name="Henn M.R."/>
            <person name="Taylor J.W."/>
            <person name="Rounsley S.D."/>
        </authorList>
    </citation>
    <scope>GENOME REANNOTATION</scope>
    <source>
        <strain evidence="3">RS</strain>
    </source>
</reference>
<protein>
    <recommendedName>
        <fullName evidence="4">DUF2306 domain-containing protein</fullName>
    </recommendedName>
</protein>
<dbReference type="OrthoDB" id="193478at2759"/>
<name>A0A0D8JVF1_COCIM</name>
<feature type="transmembrane region" description="Helical" evidence="1">
    <location>
        <begin position="135"/>
        <end position="155"/>
    </location>
</feature>
<dbReference type="Pfam" id="PF10067">
    <property type="entry name" value="DUF2306"/>
    <property type="match status" value="1"/>
</dbReference>
<feature type="transmembrane region" description="Helical" evidence="1">
    <location>
        <begin position="21"/>
        <end position="40"/>
    </location>
</feature>
<accession>A0A0D8JVF1</accession>
<dbReference type="Proteomes" id="UP000001261">
    <property type="component" value="Unassembled WGS sequence"/>
</dbReference>
<dbReference type="EMBL" id="GG704913">
    <property type="protein sequence ID" value="KJF60916.1"/>
    <property type="molecule type" value="Genomic_DNA"/>
</dbReference>
<sequence>MAPIAKQYFRNAAKIVGYSKLYNFILWFVFGGALLGFTFARLQYLHLDTYAKESAPGEWYYAHTGRDRVGIVLHLATILPCAILVVFQFTPVIRRRWVTFHRINGYIIYILFMVSNASALMIMPHTFGEGLDVQSFTVMLVAACTISVGMTWYNIRRLQIEQHRAWMLRAMFYMGCIVTIRLILLILAVVISRIQPSRHDVWSCEQIRFTYEQRESFTDVAEVLAQRYPICASATSQNMSSTFTPIEASLLADDVAQKGAALDLSFGSAGWISFFLHLIGVEIYLRLTPREAERLRDVSFERQLAAGYENPGSSGLVIENWGDAKQWNRG</sequence>
<organism evidence="2 3">
    <name type="scientific">Coccidioides immitis (strain RS)</name>
    <name type="common">Valley fever fungus</name>
    <dbReference type="NCBI Taxonomy" id="246410"/>
    <lineage>
        <taxon>Eukaryota</taxon>
        <taxon>Fungi</taxon>
        <taxon>Dikarya</taxon>
        <taxon>Ascomycota</taxon>
        <taxon>Pezizomycotina</taxon>
        <taxon>Eurotiomycetes</taxon>
        <taxon>Eurotiomycetidae</taxon>
        <taxon>Onygenales</taxon>
        <taxon>Onygenaceae</taxon>
        <taxon>Coccidioides</taxon>
    </lineage>
</organism>
<gene>
    <name evidence="2" type="ORF">CIMG_11994</name>
</gene>
<dbReference type="OMA" id="RHDVWSC"/>
<proteinExistence type="predicted"/>
<dbReference type="InterPro" id="IPR018750">
    <property type="entry name" value="DUF2306_membrane"/>
</dbReference>
<evidence type="ECO:0000313" key="2">
    <source>
        <dbReference type="EMBL" id="KJF60916.1"/>
    </source>
</evidence>
<keyword evidence="1" id="KW-0812">Transmembrane</keyword>
<dbReference type="STRING" id="246410.A0A0D8JVF1"/>
<dbReference type="InParanoid" id="A0A0D8JVF1"/>
<keyword evidence="3" id="KW-1185">Reference proteome</keyword>